<evidence type="ECO:0000256" key="10">
    <source>
        <dbReference type="ARBA" id="ARBA00023136"/>
    </source>
</evidence>
<comment type="subcellular location">
    <subcellularLocation>
        <location evidence="2">Mitochondrion inner membrane</location>
        <topology evidence="2">Single-pass membrane protein</topology>
    </subcellularLocation>
</comment>
<comment type="function">
    <text evidence="1">Required for the assembly of the mitochondrial respiratory chain complex IV (CIV), also known as cytochrome c oxidase. May participate in merging the COX1 and COX2 assembly lines.</text>
</comment>
<keyword evidence="9" id="KW-0496">Mitochondrion</keyword>
<evidence type="ECO:0000256" key="9">
    <source>
        <dbReference type="ARBA" id="ARBA00023128"/>
    </source>
</evidence>
<dbReference type="PANTHER" id="PTHR17130">
    <property type="entry name" value="MITOCHONDRIAL OUTER MEMBRANE PROTEIN 25"/>
    <property type="match status" value="1"/>
</dbReference>
<evidence type="ECO:0000256" key="8">
    <source>
        <dbReference type="ARBA" id="ARBA00022989"/>
    </source>
</evidence>
<keyword evidence="13" id="KW-1185">Reference proteome</keyword>
<gene>
    <name evidence="12" type="ORF">CYLTODRAFT_417463</name>
</gene>
<comment type="similarity">
    <text evidence="3">Belongs to the COX16 family.</text>
</comment>
<proteinExistence type="inferred from homology"/>
<dbReference type="InterPro" id="IPR020164">
    <property type="entry name" value="Cyt_c_Oxase_assmbl_COX16"/>
</dbReference>
<sequence>MANFTRKPLNPSKFNQAVQKNPLIFGIPFVLLMVGASYAVTPFTQARYEVHDQRQKTLSQEQALGLDKKPKRKFDLREEYFRLNAEADEDWEPKRIERPAGTPEWGLPPPEPEPKASSPKS</sequence>
<feature type="region of interest" description="Disordered" evidence="11">
    <location>
        <begin position="91"/>
        <end position="121"/>
    </location>
</feature>
<evidence type="ECO:0000256" key="7">
    <source>
        <dbReference type="ARBA" id="ARBA00022792"/>
    </source>
</evidence>
<dbReference type="GO" id="GO:0033617">
    <property type="term" value="P:mitochondrial respiratory chain complex IV assembly"/>
    <property type="evidence" value="ECO:0007669"/>
    <property type="project" value="TreeGrafter"/>
</dbReference>
<dbReference type="Pfam" id="PF14138">
    <property type="entry name" value="COX16"/>
    <property type="match status" value="1"/>
</dbReference>
<name>A0A0D7BTK8_9AGAR</name>
<evidence type="ECO:0000313" key="12">
    <source>
        <dbReference type="EMBL" id="KIY72951.1"/>
    </source>
</evidence>
<dbReference type="STRING" id="1314674.A0A0D7BTK8"/>
<keyword evidence="6" id="KW-0812">Transmembrane</keyword>
<keyword evidence="7" id="KW-0999">Mitochondrion inner membrane</keyword>
<dbReference type="EMBL" id="KN880439">
    <property type="protein sequence ID" value="KIY72951.1"/>
    <property type="molecule type" value="Genomic_DNA"/>
</dbReference>
<evidence type="ECO:0000313" key="13">
    <source>
        <dbReference type="Proteomes" id="UP000054007"/>
    </source>
</evidence>
<keyword evidence="10" id="KW-0472">Membrane</keyword>
<evidence type="ECO:0000256" key="1">
    <source>
        <dbReference type="ARBA" id="ARBA00002490"/>
    </source>
</evidence>
<evidence type="ECO:0000256" key="5">
    <source>
        <dbReference type="ARBA" id="ARBA00019222"/>
    </source>
</evidence>
<accession>A0A0D7BTK8</accession>
<dbReference type="AlphaFoldDB" id="A0A0D7BTK8"/>
<dbReference type="Proteomes" id="UP000054007">
    <property type="component" value="Unassembled WGS sequence"/>
</dbReference>
<dbReference type="GO" id="GO:0005743">
    <property type="term" value="C:mitochondrial inner membrane"/>
    <property type="evidence" value="ECO:0007669"/>
    <property type="project" value="UniProtKB-SubCell"/>
</dbReference>
<dbReference type="OrthoDB" id="5516033at2759"/>
<evidence type="ECO:0000256" key="11">
    <source>
        <dbReference type="SAM" id="MobiDB-lite"/>
    </source>
</evidence>
<reference evidence="12 13" key="1">
    <citation type="journal article" date="2015" name="Fungal Genet. Biol.">
        <title>Evolution of novel wood decay mechanisms in Agaricales revealed by the genome sequences of Fistulina hepatica and Cylindrobasidium torrendii.</title>
        <authorList>
            <person name="Floudas D."/>
            <person name="Held B.W."/>
            <person name="Riley R."/>
            <person name="Nagy L.G."/>
            <person name="Koehler G."/>
            <person name="Ransdell A.S."/>
            <person name="Younus H."/>
            <person name="Chow J."/>
            <person name="Chiniquy J."/>
            <person name="Lipzen A."/>
            <person name="Tritt A."/>
            <person name="Sun H."/>
            <person name="Haridas S."/>
            <person name="LaButti K."/>
            <person name="Ohm R.A."/>
            <person name="Kues U."/>
            <person name="Blanchette R.A."/>
            <person name="Grigoriev I.V."/>
            <person name="Minto R.E."/>
            <person name="Hibbett D.S."/>
        </authorList>
    </citation>
    <scope>NUCLEOTIDE SEQUENCE [LARGE SCALE GENOMIC DNA]</scope>
    <source>
        <strain evidence="12 13">FP15055 ss-10</strain>
    </source>
</reference>
<keyword evidence="8" id="KW-1133">Transmembrane helix</keyword>
<organism evidence="12 13">
    <name type="scientific">Cylindrobasidium torrendii FP15055 ss-10</name>
    <dbReference type="NCBI Taxonomy" id="1314674"/>
    <lineage>
        <taxon>Eukaryota</taxon>
        <taxon>Fungi</taxon>
        <taxon>Dikarya</taxon>
        <taxon>Basidiomycota</taxon>
        <taxon>Agaricomycotina</taxon>
        <taxon>Agaricomycetes</taxon>
        <taxon>Agaricomycetidae</taxon>
        <taxon>Agaricales</taxon>
        <taxon>Marasmiineae</taxon>
        <taxon>Physalacriaceae</taxon>
        <taxon>Cylindrobasidium</taxon>
    </lineage>
</organism>
<protein>
    <recommendedName>
        <fullName evidence="4">Cytochrome c oxidase assembly protein COX16, mitochondrial</fullName>
    </recommendedName>
    <alternativeName>
        <fullName evidence="5">Cytochrome c oxidase assembly protein cox16, mitochondrial</fullName>
    </alternativeName>
</protein>
<dbReference type="PANTHER" id="PTHR17130:SF14">
    <property type="entry name" value="CYTOCHROME C OXIDASE ASSEMBLY PROTEIN COX16 HOMOLOG, MITOCHONDRIAL"/>
    <property type="match status" value="1"/>
</dbReference>
<evidence type="ECO:0000256" key="3">
    <source>
        <dbReference type="ARBA" id="ARBA00008370"/>
    </source>
</evidence>
<evidence type="ECO:0000256" key="4">
    <source>
        <dbReference type="ARBA" id="ARBA00015368"/>
    </source>
</evidence>
<evidence type="ECO:0000256" key="2">
    <source>
        <dbReference type="ARBA" id="ARBA00004434"/>
    </source>
</evidence>
<evidence type="ECO:0000256" key="6">
    <source>
        <dbReference type="ARBA" id="ARBA00022692"/>
    </source>
</evidence>